<dbReference type="AlphaFoldDB" id="A0A1M7XYD7"/>
<keyword evidence="3 5" id="KW-0418">Kinase</keyword>
<protein>
    <submittedName>
        <fullName evidence="5">Fructoselysine 6-kinase</fullName>
    </submittedName>
</protein>
<dbReference type="OrthoDB" id="9775849at2"/>
<keyword evidence="6" id="KW-1185">Reference proteome</keyword>
<feature type="domain" description="Carbohydrate kinase PfkB" evidence="4">
    <location>
        <begin position="25"/>
        <end position="259"/>
    </location>
</feature>
<dbReference type="RefSeq" id="WP_073587101.1">
    <property type="nucleotide sequence ID" value="NZ_FRFD01000003.1"/>
</dbReference>
<comment type="similarity">
    <text evidence="1">Belongs to the carbohydrate kinase PfkB family.</text>
</comment>
<keyword evidence="2" id="KW-0808">Transferase</keyword>
<reference evidence="5 6" key="1">
    <citation type="submission" date="2016-12" db="EMBL/GenBank/DDBJ databases">
        <authorList>
            <person name="Song W.-J."/>
            <person name="Kurnit D.M."/>
        </authorList>
    </citation>
    <scope>NUCLEOTIDE SEQUENCE [LARGE SCALE GENOMIC DNA]</scope>
    <source>
        <strain evidence="5 6">DSM 12503</strain>
    </source>
</reference>
<evidence type="ECO:0000256" key="2">
    <source>
        <dbReference type="ARBA" id="ARBA00022679"/>
    </source>
</evidence>
<dbReference type="Gene3D" id="3.40.1190.20">
    <property type="match status" value="1"/>
</dbReference>
<dbReference type="InterPro" id="IPR029056">
    <property type="entry name" value="Ribokinase-like"/>
</dbReference>
<dbReference type="Pfam" id="PF00294">
    <property type="entry name" value="PfkB"/>
    <property type="match status" value="1"/>
</dbReference>
<dbReference type="STRING" id="1121345.SAMN02745217_00371"/>
<dbReference type="InterPro" id="IPR050306">
    <property type="entry name" value="PfkB_Carbo_kinase"/>
</dbReference>
<evidence type="ECO:0000256" key="1">
    <source>
        <dbReference type="ARBA" id="ARBA00010688"/>
    </source>
</evidence>
<evidence type="ECO:0000256" key="3">
    <source>
        <dbReference type="ARBA" id="ARBA00022777"/>
    </source>
</evidence>
<evidence type="ECO:0000313" key="5">
    <source>
        <dbReference type="EMBL" id="SHO43827.1"/>
    </source>
</evidence>
<dbReference type="GO" id="GO:0016301">
    <property type="term" value="F:kinase activity"/>
    <property type="evidence" value="ECO:0007669"/>
    <property type="project" value="UniProtKB-KW"/>
</dbReference>
<organism evidence="5 6">
    <name type="scientific">Anaerocolumna xylanovorans DSM 12503</name>
    <dbReference type="NCBI Taxonomy" id="1121345"/>
    <lineage>
        <taxon>Bacteria</taxon>
        <taxon>Bacillati</taxon>
        <taxon>Bacillota</taxon>
        <taxon>Clostridia</taxon>
        <taxon>Lachnospirales</taxon>
        <taxon>Lachnospiraceae</taxon>
        <taxon>Anaerocolumna</taxon>
    </lineage>
</organism>
<dbReference type="PANTHER" id="PTHR43085">
    <property type="entry name" value="HEXOKINASE FAMILY MEMBER"/>
    <property type="match status" value="1"/>
</dbReference>
<dbReference type="PROSITE" id="PS00584">
    <property type="entry name" value="PFKB_KINASES_2"/>
    <property type="match status" value="1"/>
</dbReference>
<evidence type="ECO:0000259" key="4">
    <source>
        <dbReference type="Pfam" id="PF00294"/>
    </source>
</evidence>
<evidence type="ECO:0000313" key="6">
    <source>
        <dbReference type="Proteomes" id="UP000184612"/>
    </source>
</evidence>
<accession>A0A1M7XYD7</accession>
<name>A0A1M7XYD7_9FIRM</name>
<dbReference type="InterPro" id="IPR002173">
    <property type="entry name" value="Carboh/pur_kinase_PfkB_CS"/>
</dbReference>
<gene>
    <name evidence="5" type="ORF">SAMN02745217_00371</name>
</gene>
<dbReference type="Proteomes" id="UP000184612">
    <property type="component" value="Unassembled WGS sequence"/>
</dbReference>
<dbReference type="InterPro" id="IPR011611">
    <property type="entry name" value="PfkB_dom"/>
</dbReference>
<dbReference type="PANTHER" id="PTHR43085:SF41">
    <property type="entry name" value="FRUCTOSELYSINE 6-KINASE"/>
    <property type="match status" value="1"/>
</dbReference>
<sequence>MKKAIAMADNCIDVYYKLDRYYLTGNSIDFALNYKDMGGDVSEMTILGNDVFAMALAERLKERGISLRVIKQVDRPTGMATMDIVDGDKKHIQFEGNAMELIELSEEDMEFVKQFDIVYAERWAKIDRYIRILKQPGQIWVYDFSKRLEMESNDVILPYIDYAFFSYDKNDDYIRRFMIETKQKGTGCVIAMLGEYGSLAYDGNRFYEMNAKNVPVINTVGAGDSYIAAFTYGVSLGETIPECMLRGKERATKIIQQFNPYI</sequence>
<dbReference type="EMBL" id="FRFD01000003">
    <property type="protein sequence ID" value="SHO43827.1"/>
    <property type="molecule type" value="Genomic_DNA"/>
</dbReference>
<dbReference type="SUPFAM" id="SSF53613">
    <property type="entry name" value="Ribokinase-like"/>
    <property type="match status" value="1"/>
</dbReference>
<proteinExistence type="inferred from homology"/>